<organism evidence="3 4">
    <name type="scientific">Ferrimonas aestuarii</name>
    <dbReference type="NCBI Taxonomy" id="2569539"/>
    <lineage>
        <taxon>Bacteria</taxon>
        <taxon>Pseudomonadati</taxon>
        <taxon>Pseudomonadota</taxon>
        <taxon>Gammaproteobacteria</taxon>
        <taxon>Alteromonadales</taxon>
        <taxon>Ferrimonadaceae</taxon>
        <taxon>Ferrimonas</taxon>
    </lineage>
</organism>
<reference evidence="3 4" key="1">
    <citation type="submission" date="2019-04" db="EMBL/GenBank/DDBJ databases">
        <authorList>
            <person name="Hwang J.C."/>
        </authorList>
    </citation>
    <scope>NUCLEOTIDE SEQUENCE [LARGE SCALE GENOMIC DNA]</scope>
    <source>
        <strain evidence="3 4">IMCC35002</strain>
    </source>
</reference>
<dbReference type="PANTHER" id="PTHR42879">
    <property type="entry name" value="3-OXOACYL-(ACYL-CARRIER-PROTEIN) REDUCTASE"/>
    <property type="match status" value="1"/>
</dbReference>
<sequence>MLAVVTGSNRGLGWHVAHQLAEKGYHVIAAARQHHQALEVARSIRQQGGDASPFALDVANGEQIIELASWITELFGGVEVLVNNAGIFVDQGQSLTDIELEAWNNTLAVNLTGAMLMCKYMLPLMRSGGYGRIVNVSSGYGSLQESGGLQAAYRVSKAGMNGLTRVLAAEVEGDNIKVNSVCPGWVRTDMGGSEASRDPAESAQWITWAATLDDDGPNGEFLRDGKPIPL</sequence>
<protein>
    <submittedName>
        <fullName evidence="3">SDR family NAD(P)-dependent oxidoreductase</fullName>
    </submittedName>
</protein>
<dbReference type="InterPro" id="IPR002347">
    <property type="entry name" value="SDR_fam"/>
</dbReference>
<dbReference type="InterPro" id="IPR050259">
    <property type="entry name" value="SDR"/>
</dbReference>
<dbReference type="PRINTS" id="PR00081">
    <property type="entry name" value="GDHRDH"/>
</dbReference>
<evidence type="ECO:0000313" key="3">
    <source>
        <dbReference type="EMBL" id="TKB55363.1"/>
    </source>
</evidence>
<gene>
    <name evidence="3" type="ORF">FCL42_09210</name>
</gene>
<dbReference type="Gene3D" id="3.40.50.720">
    <property type="entry name" value="NAD(P)-binding Rossmann-like Domain"/>
    <property type="match status" value="1"/>
</dbReference>
<dbReference type="RefSeq" id="WP_136863120.1">
    <property type="nucleotide sequence ID" value="NZ_SWCJ01000005.1"/>
</dbReference>
<accession>A0A4U1BN68</accession>
<comment type="caution">
    <text evidence="3">The sequence shown here is derived from an EMBL/GenBank/DDBJ whole genome shotgun (WGS) entry which is preliminary data.</text>
</comment>
<dbReference type="PANTHER" id="PTHR42879:SF2">
    <property type="entry name" value="3-OXOACYL-[ACYL-CARRIER-PROTEIN] REDUCTASE FABG"/>
    <property type="match status" value="1"/>
</dbReference>
<dbReference type="InterPro" id="IPR036291">
    <property type="entry name" value="NAD(P)-bd_dom_sf"/>
</dbReference>
<dbReference type="EMBL" id="SWCJ01000005">
    <property type="protein sequence ID" value="TKB55363.1"/>
    <property type="molecule type" value="Genomic_DNA"/>
</dbReference>
<evidence type="ECO:0000256" key="2">
    <source>
        <dbReference type="RuleBase" id="RU000363"/>
    </source>
</evidence>
<comment type="similarity">
    <text evidence="1 2">Belongs to the short-chain dehydrogenases/reductases (SDR) family.</text>
</comment>
<proteinExistence type="inferred from homology"/>
<dbReference type="PRINTS" id="PR00080">
    <property type="entry name" value="SDRFAMILY"/>
</dbReference>
<evidence type="ECO:0000313" key="4">
    <source>
        <dbReference type="Proteomes" id="UP000305675"/>
    </source>
</evidence>
<dbReference type="SUPFAM" id="SSF51735">
    <property type="entry name" value="NAD(P)-binding Rossmann-fold domains"/>
    <property type="match status" value="1"/>
</dbReference>
<dbReference type="AlphaFoldDB" id="A0A4U1BN68"/>
<evidence type="ECO:0000256" key="1">
    <source>
        <dbReference type="ARBA" id="ARBA00006484"/>
    </source>
</evidence>
<keyword evidence="4" id="KW-1185">Reference proteome</keyword>
<dbReference type="Proteomes" id="UP000305675">
    <property type="component" value="Unassembled WGS sequence"/>
</dbReference>
<dbReference type="OrthoDB" id="5786478at2"/>
<dbReference type="Pfam" id="PF00106">
    <property type="entry name" value="adh_short"/>
    <property type="match status" value="1"/>
</dbReference>
<name>A0A4U1BN68_9GAMM</name>